<evidence type="ECO:0000313" key="5">
    <source>
        <dbReference type="EMBL" id="NDO72595.1"/>
    </source>
</evidence>
<dbReference type="RefSeq" id="WP_162206136.1">
    <property type="nucleotide sequence ID" value="NZ_VIRB01000168.1"/>
</dbReference>
<evidence type="ECO:0000259" key="2">
    <source>
        <dbReference type="Pfam" id="PF14191"/>
    </source>
</evidence>
<gene>
    <name evidence="5" type="ORF">FMM80_29810</name>
</gene>
<proteinExistence type="predicted"/>
<dbReference type="AlphaFoldDB" id="A0A9X5H9P6"/>
<dbReference type="InterPro" id="IPR025923">
    <property type="entry name" value="YodL-like_dom"/>
</dbReference>
<evidence type="ECO:0000256" key="1">
    <source>
        <dbReference type="SAM" id="MobiDB-lite"/>
    </source>
</evidence>
<dbReference type="Proteomes" id="UP000474104">
    <property type="component" value="Unassembled WGS sequence"/>
</dbReference>
<evidence type="ECO:0000259" key="4">
    <source>
        <dbReference type="Pfam" id="PF18832"/>
    </source>
</evidence>
<dbReference type="Pfam" id="PF18832">
    <property type="entry name" value="LPD18"/>
    <property type="match status" value="1"/>
</dbReference>
<dbReference type="EMBL" id="VIRB01000168">
    <property type="protein sequence ID" value="NDO72595.1"/>
    <property type="molecule type" value="Genomic_DNA"/>
</dbReference>
<feature type="region of interest" description="Disordered" evidence="1">
    <location>
        <begin position="272"/>
        <end position="297"/>
    </location>
</feature>
<feature type="domain" description="YodL-like" evidence="2">
    <location>
        <begin position="6"/>
        <end position="103"/>
    </location>
</feature>
<sequence length="297" mass="34551">MDVNQFAVYQLKNIPENRQIRFRPYRALQEKGIQIQYMDYEQVYLARMQPEDEPGQIRKRFNEKLPRTFHGHSISVSDVLVLNKDGVVTSYYVEKEGFTVIAGFIRISSSGTLVSLDTTDFHIKGKEGKWLAFDSIMIEGRQFFLMEHETYGKEVAWVVLDEEGKIIVDHTYQGFDQTALQQIKDYLNLPQLTAELQKQEIPDGNIQTQSGNAMDKPPLENWQKYMENGEYLRSSEIDEEQNYNMIDGRRNNMSPKGKNGRVSVLAKLRRKQAEIAKRSGKPAQQMAMAEDRERRRK</sequence>
<dbReference type="InterPro" id="IPR025465">
    <property type="entry name" value="DUF4316"/>
</dbReference>
<evidence type="ECO:0000313" key="6">
    <source>
        <dbReference type="Proteomes" id="UP000474104"/>
    </source>
</evidence>
<accession>A0A9X5H9P6</accession>
<comment type="caution">
    <text evidence="5">The sequence shown here is derived from an EMBL/GenBank/DDBJ whole genome shotgun (WGS) entry which is preliminary data.</text>
</comment>
<feature type="domain" description="Large polyvalent protein-associated" evidence="4">
    <location>
        <begin position="110"/>
        <end position="192"/>
    </location>
</feature>
<protein>
    <submittedName>
        <fullName evidence="5">DUF4316 domain-containing protein</fullName>
    </submittedName>
</protein>
<dbReference type="Pfam" id="PF14195">
    <property type="entry name" value="DUF4316"/>
    <property type="match status" value="1"/>
</dbReference>
<dbReference type="Pfam" id="PF14191">
    <property type="entry name" value="YodL"/>
    <property type="match status" value="1"/>
</dbReference>
<organism evidence="5 6">
    <name type="scientific">Schaedlerella arabinosiphila</name>
    <dbReference type="NCBI Taxonomy" id="2044587"/>
    <lineage>
        <taxon>Bacteria</taxon>
        <taxon>Bacillati</taxon>
        <taxon>Bacillota</taxon>
        <taxon>Clostridia</taxon>
        <taxon>Lachnospirales</taxon>
        <taxon>Lachnospiraceae</taxon>
        <taxon>Schaedlerella</taxon>
    </lineage>
</organism>
<evidence type="ECO:0000259" key="3">
    <source>
        <dbReference type="Pfam" id="PF14195"/>
    </source>
</evidence>
<reference evidence="5 6" key="1">
    <citation type="submission" date="2019-07" db="EMBL/GenBank/DDBJ databases">
        <title>Draft genome sequences of 15 bacterial species constituting the stable defined intestinal microbiota of the GM15 gnotobiotic mouse model.</title>
        <authorList>
            <person name="Elie C."/>
            <person name="Mathieu A."/>
            <person name="Saliou A."/>
            <person name="Darnaud M."/>
            <person name="Leulier F."/>
            <person name="Tamellini A."/>
        </authorList>
    </citation>
    <scope>NUCLEOTIDE SEQUENCE [LARGE SCALE GENOMIC DNA]</scope>
    <source>
        <strain evidence="6">ASF 502</strain>
    </source>
</reference>
<feature type="domain" description="DUF4316" evidence="3">
    <location>
        <begin position="230"/>
        <end position="269"/>
    </location>
</feature>
<name>A0A9X5H9P6_9FIRM</name>
<dbReference type="InterPro" id="IPR041258">
    <property type="entry name" value="LPD18"/>
</dbReference>